<evidence type="ECO:0000313" key="4">
    <source>
        <dbReference type="Proteomes" id="UP000177276"/>
    </source>
</evidence>
<organism evidence="3 4">
    <name type="scientific">Candidatus Zambryskibacteria bacterium RIFCSPLOWO2_12_FULL_39_16</name>
    <dbReference type="NCBI Taxonomy" id="1802775"/>
    <lineage>
        <taxon>Bacteria</taxon>
        <taxon>Candidatus Zambryskiibacteriota</taxon>
    </lineage>
</organism>
<gene>
    <name evidence="3" type="ORF">A3G46_02925</name>
</gene>
<protein>
    <submittedName>
        <fullName evidence="3">Uncharacterized protein</fullName>
    </submittedName>
</protein>
<reference evidence="3 4" key="1">
    <citation type="journal article" date="2016" name="Nat. Commun.">
        <title>Thousands of microbial genomes shed light on interconnected biogeochemical processes in an aquifer system.</title>
        <authorList>
            <person name="Anantharaman K."/>
            <person name="Brown C.T."/>
            <person name="Hug L.A."/>
            <person name="Sharon I."/>
            <person name="Castelle C.J."/>
            <person name="Probst A.J."/>
            <person name="Thomas B.C."/>
            <person name="Singh A."/>
            <person name="Wilkins M.J."/>
            <person name="Karaoz U."/>
            <person name="Brodie E.L."/>
            <person name="Williams K.H."/>
            <person name="Hubbard S.S."/>
            <person name="Banfield J.F."/>
        </authorList>
    </citation>
    <scope>NUCLEOTIDE SEQUENCE [LARGE SCALE GENOMIC DNA]</scope>
</reference>
<sequence>MKNKIVSLSGWIVLAILVIIGIFVFYYGSKPTAPPVGADGKISGNYSIADIMVLDKPYQCTFGKSDRASKIAGTIYTDGSKIYGEFRIQTDLMENEFNDFLIIKDGQSYTWTSLQENVGYKYPTAKSSNKNASPEEQSQIIGTQDKVQYDCQPWNEVSDSTFEVPPWIKFSELK</sequence>
<name>A0A1G2UTQ6_9BACT</name>
<dbReference type="AlphaFoldDB" id="A0A1G2UTQ6"/>
<dbReference type="EMBL" id="MHWS01000004">
    <property type="protein sequence ID" value="OHB12769.1"/>
    <property type="molecule type" value="Genomic_DNA"/>
</dbReference>
<keyword evidence="2" id="KW-1133">Transmembrane helix</keyword>
<evidence type="ECO:0000256" key="2">
    <source>
        <dbReference type="SAM" id="Phobius"/>
    </source>
</evidence>
<evidence type="ECO:0000313" key="3">
    <source>
        <dbReference type="EMBL" id="OHB12769.1"/>
    </source>
</evidence>
<feature type="transmembrane region" description="Helical" evidence="2">
    <location>
        <begin position="5"/>
        <end position="27"/>
    </location>
</feature>
<evidence type="ECO:0000256" key="1">
    <source>
        <dbReference type="SAM" id="MobiDB-lite"/>
    </source>
</evidence>
<comment type="caution">
    <text evidence="3">The sequence shown here is derived from an EMBL/GenBank/DDBJ whole genome shotgun (WGS) entry which is preliminary data.</text>
</comment>
<accession>A0A1G2UTQ6</accession>
<feature type="region of interest" description="Disordered" evidence="1">
    <location>
        <begin position="125"/>
        <end position="144"/>
    </location>
</feature>
<keyword evidence="2" id="KW-0472">Membrane</keyword>
<keyword evidence="2" id="KW-0812">Transmembrane</keyword>
<dbReference type="Proteomes" id="UP000177276">
    <property type="component" value="Unassembled WGS sequence"/>
</dbReference>
<proteinExistence type="predicted"/>